<dbReference type="Gene3D" id="1.10.357.10">
    <property type="entry name" value="Tetracycline Repressor, domain 2"/>
    <property type="match status" value="1"/>
</dbReference>
<protein>
    <submittedName>
        <fullName evidence="6">TetR family transcriptional regulator</fullName>
    </submittedName>
</protein>
<dbReference type="SUPFAM" id="SSF48498">
    <property type="entry name" value="Tetracyclin repressor-like, C-terminal domain"/>
    <property type="match status" value="1"/>
</dbReference>
<dbReference type="PANTHER" id="PTHR30055">
    <property type="entry name" value="HTH-TYPE TRANSCRIPTIONAL REGULATOR RUTR"/>
    <property type="match status" value="1"/>
</dbReference>
<evidence type="ECO:0000313" key="7">
    <source>
        <dbReference type="Proteomes" id="UP000054683"/>
    </source>
</evidence>
<dbReference type="PANTHER" id="PTHR30055:SF220">
    <property type="entry name" value="TETR-FAMILY REGULATORY PROTEIN"/>
    <property type="match status" value="1"/>
</dbReference>
<evidence type="ECO:0000256" key="3">
    <source>
        <dbReference type="ARBA" id="ARBA00023163"/>
    </source>
</evidence>
<dbReference type="AlphaFoldDB" id="A0A158I1T4"/>
<organism evidence="6 7">
    <name type="scientific">Caballeronia udeis</name>
    <dbReference type="NCBI Taxonomy" id="1232866"/>
    <lineage>
        <taxon>Bacteria</taxon>
        <taxon>Pseudomonadati</taxon>
        <taxon>Pseudomonadota</taxon>
        <taxon>Betaproteobacteria</taxon>
        <taxon>Burkholderiales</taxon>
        <taxon>Burkholderiaceae</taxon>
        <taxon>Caballeronia</taxon>
    </lineage>
</organism>
<dbReference type="PROSITE" id="PS50977">
    <property type="entry name" value="HTH_TETR_2"/>
    <property type="match status" value="1"/>
</dbReference>
<name>A0A158I1T4_9BURK</name>
<gene>
    <name evidence="6" type="ORF">AWB69_05121</name>
</gene>
<evidence type="ECO:0000256" key="2">
    <source>
        <dbReference type="ARBA" id="ARBA00023125"/>
    </source>
</evidence>
<evidence type="ECO:0000256" key="1">
    <source>
        <dbReference type="ARBA" id="ARBA00023015"/>
    </source>
</evidence>
<accession>A0A158I1T4</accession>
<evidence type="ECO:0000259" key="5">
    <source>
        <dbReference type="PROSITE" id="PS50977"/>
    </source>
</evidence>
<sequence length="214" mass="23901">MKVASPNRAESKDQKDQYHHGDLKNALIEAAEGLLEEKGAKEFSLRECARRVGVTPTAVAHHFGNASGLVTAVAAVSFAEFAKLLRAALKRSVHNDSDSLEAICEAYLRFAERKPARYRVMFSDGIRDRSNADYNAAWLDAFEILLNTVKVRLGNVETEDAWARALSIWSALHGFATLENARKLDFLKAPLRSETDADLRRKFLKSLLTPERSQ</sequence>
<dbReference type="Proteomes" id="UP000054683">
    <property type="component" value="Unassembled WGS sequence"/>
</dbReference>
<dbReference type="Pfam" id="PF00440">
    <property type="entry name" value="TetR_N"/>
    <property type="match status" value="1"/>
</dbReference>
<dbReference type="InterPro" id="IPR050109">
    <property type="entry name" value="HTH-type_TetR-like_transc_reg"/>
</dbReference>
<dbReference type="SUPFAM" id="SSF46689">
    <property type="entry name" value="Homeodomain-like"/>
    <property type="match status" value="1"/>
</dbReference>
<dbReference type="InterPro" id="IPR009057">
    <property type="entry name" value="Homeodomain-like_sf"/>
</dbReference>
<dbReference type="EMBL" id="FCOK02000039">
    <property type="protein sequence ID" value="SAL50506.1"/>
    <property type="molecule type" value="Genomic_DNA"/>
</dbReference>
<reference evidence="6 7" key="1">
    <citation type="submission" date="2016-01" db="EMBL/GenBank/DDBJ databases">
        <authorList>
            <person name="Oliw E.H."/>
        </authorList>
    </citation>
    <scope>NUCLEOTIDE SEQUENCE [LARGE SCALE GENOMIC DNA]</scope>
    <source>
        <strain evidence="6">LMG 27134</strain>
    </source>
</reference>
<dbReference type="Pfam" id="PF13305">
    <property type="entry name" value="TetR_C_33"/>
    <property type="match status" value="1"/>
</dbReference>
<keyword evidence="2 4" id="KW-0238">DNA-binding</keyword>
<dbReference type="RefSeq" id="WP_062089494.1">
    <property type="nucleotide sequence ID" value="NZ_FCOK02000039.1"/>
</dbReference>
<dbReference type="GO" id="GO:0000976">
    <property type="term" value="F:transcription cis-regulatory region binding"/>
    <property type="evidence" value="ECO:0007669"/>
    <property type="project" value="TreeGrafter"/>
</dbReference>
<dbReference type="GO" id="GO:0003700">
    <property type="term" value="F:DNA-binding transcription factor activity"/>
    <property type="evidence" value="ECO:0007669"/>
    <property type="project" value="TreeGrafter"/>
</dbReference>
<dbReference type="InterPro" id="IPR001647">
    <property type="entry name" value="HTH_TetR"/>
</dbReference>
<proteinExistence type="predicted"/>
<keyword evidence="1" id="KW-0805">Transcription regulation</keyword>
<evidence type="ECO:0000313" key="6">
    <source>
        <dbReference type="EMBL" id="SAL50506.1"/>
    </source>
</evidence>
<dbReference type="InterPro" id="IPR025996">
    <property type="entry name" value="MT1864/Rv1816-like_C"/>
</dbReference>
<evidence type="ECO:0000256" key="4">
    <source>
        <dbReference type="PROSITE-ProRule" id="PRU00335"/>
    </source>
</evidence>
<keyword evidence="3" id="KW-0804">Transcription</keyword>
<feature type="DNA-binding region" description="H-T-H motif" evidence="4">
    <location>
        <begin position="44"/>
        <end position="63"/>
    </location>
</feature>
<dbReference type="InterPro" id="IPR036271">
    <property type="entry name" value="Tet_transcr_reg_TetR-rel_C_sf"/>
</dbReference>
<feature type="domain" description="HTH tetR-type" evidence="5">
    <location>
        <begin position="21"/>
        <end position="81"/>
    </location>
</feature>
<dbReference type="PRINTS" id="PR00455">
    <property type="entry name" value="HTHTETR"/>
</dbReference>